<feature type="transmembrane region" description="Helical" evidence="1">
    <location>
        <begin position="98"/>
        <end position="119"/>
    </location>
</feature>
<dbReference type="RefSeq" id="XP_011497762.1">
    <property type="nucleotide sequence ID" value="XM_011499460.1"/>
</dbReference>
<name>A0AAJ7DVB9_9HYME</name>
<organism evidence="2 3">
    <name type="scientific">Ceratosolen solmsi marchali</name>
    <dbReference type="NCBI Taxonomy" id="326594"/>
    <lineage>
        <taxon>Eukaryota</taxon>
        <taxon>Metazoa</taxon>
        <taxon>Ecdysozoa</taxon>
        <taxon>Arthropoda</taxon>
        <taxon>Hexapoda</taxon>
        <taxon>Insecta</taxon>
        <taxon>Pterygota</taxon>
        <taxon>Neoptera</taxon>
        <taxon>Endopterygota</taxon>
        <taxon>Hymenoptera</taxon>
        <taxon>Apocrita</taxon>
        <taxon>Proctotrupomorpha</taxon>
        <taxon>Chalcidoidea</taxon>
        <taxon>Agaonidae</taxon>
        <taxon>Agaoninae</taxon>
        <taxon>Ceratosolen</taxon>
    </lineage>
</organism>
<keyword evidence="2" id="KW-1185">Reference proteome</keyword>
<accession>A0AAJ7DVB9</accession>
<evidence type="ECO:0000313" key="2">
    <source>
        <dbReference type="Proteomes" id="UP000695007"/>
    </source>
</evidence>
<dbReference type="AlphaFoldDB" id="A0AAJ7DVB9"/>
<dbReference type="PANTHER" id="PTHR36692:SF2">
    <property type="entry name" value="GEO12064P1"/>
    <property type="match status" value="1"/>
</dbReference>
<dbReference type="InterPro" id="IPR038976">
    <property type="entry name" value="Ssk"/>
</dbReference>
<dbReference type="GeneID" id="105362110"/>
<dbReference type="Proteomes" id="UP000695007">
    <property type="component" value="Unplaced"/>
</dbReference>
<keyword evidence="1" id="KW-0812">Transmembrane</keyword>
<keyword evidence="1" id="KW-1133">Transmembrane helix</keyword>
<proteinExistence type="predicted"/>
<dbReference type="KEGG" id="csol:105362110"/>
<evidence type="ECO:0000313" key="3">
    <source>
        <dbReference type="RefSeq" id="XP_011497762.1"/>
    </source>
</evidence>
<dbReference type="PANTHER" id="PTHR36692">
    <property type="entry name" value="PROTEIN SNAKESKIN"/>
    <property type="match status" value="1"/>
</dbReference>
<feature type="transmembrane region" description="Helical" evidence="1">
    <location>
        <begin position="26"/>
        <end position="44"/>
    </location>
</feature>
<feature type="transmembrane region" description="Helical" evidence="1">
    <location>
        <begin position="65"/>
        <end position="86"/>
    </location>
</feature>
<sequence>MADEGVMQNSHVAKELDVDVVSSKSILLKVIEVVVSIFAVGLVVDPFNSFHRIFLYQPKPKIDDIAIIYVTVAGFILINTILIIGHMFGDRMPKRTSVLFSATGTILHIVAGSVVIHNWRKLHSNYAYVYNNNTYASKQYADMLIAGAFFTFVDALVFAVDVFFTIKYF</sequence>
<gene>
    <name evidence="3" type="primary">LOC105362110</name>
</gene>
<feature type="transmembrane region" description="Helical" evidence="1">
    <location>
        <begin position="140"/>
        <end position="166"/>
    </location>
</feature>
<evidence type="ECO:0000256" key="1">
    <source>
        <dbReference type="SAM" id="Phobius"/>
    </source>
</evidence>
<protein>
    <submittedName>
        <fullName evidence="3">Uncharacterized protein LOC105362110</fullName>
    </submittedName>
</protein>
<keyword evidence="1" id="KW-0472">Membrane</keyword>
<dbReference type="GO" id="GO:0005886">
    <property type="term" value="C:plasma membrane"/>
    <property type="evidence" value="ECO:0007669"/>
    <property type="project" value="TreeGrafter"/>
</dbReference>
<dbReference type="GO" id="GO:0019991">
    <property type="term" value="P:septate junction assembly"/>
    <property type="evidence" value="ECO:0007669"/>
    <property type="project" value="InterPro"/>
</dbReference>
<reference evidence="3" key="1">
    <citation type="submission" date="2025-08" db="UniProtKB">
        <authorList>
            <consortium name="RefSeq"/>
        </authorList>
    </citation>
    <scope>IDENTIFICATION</scope>
</reference>